<evidence type="ECO:0000256" key="10">
    <source>
        <dbReference type="ARBA" id="ARBA00022833"/>
    </source>
</evidence>
<evidence type="ECO:0000256" key="1">
    <source>
        <dbReference type="ARBA" id="ARBA00001947"/>
    </source>
</evidence>
<dbReference type="Gene3D" id="3.40.630.10">
    <property type="entry name" value="Zn peptidases"/>
    <property type="match status" value="1"/>
</dbReference>
<dbReference type="CDD" id="cd06236">
    <property type="entry name" value="M14_AGBL5_like"/>
    <property type="match status" value="1"/>
</dbReference>
<dbReference type="Pfam" id="PF00246">
    <property type="entry name" value="Peptidase_M14"/>
    <property type="match status" value="1"/>
</dbReference>
<dbReference type="GO" id="GO:0030496">
    <property type="term" value="C:midbody"/>
    <property type="evidence" value="ECO:0007669"/>
    <property type="project" value="UniProtKB-SubCell"/>
</dbReference>
<evidence type="ECO:0000256" key="15">
    <source>
        <dbReference type="ARBA" id="ARBA00024524"/>
    </source>
</evidence>
<comment type="subcellular location">
    <subcellularLocation>
        <location evidence="3">Cytoplasm</location>
        <location evidence="3">Cytoskeleton</location>
        <location evidence="3">Spindle</location>
    </subcellularLocation>
    <subcellularLocation>
        <location evidence="4">Midbody</location>
    </subcellularLocation>
    <subcellularLocation>
        <location evidence="2">Nucleus</location>
    </subcellularLocation>
</comment>
<sequence>MESNDISPLPETTTTHSSKSSKGPGVNNVPPPLAHVPTEHQRTMECNNLTFSSEFDSGNLKKVKFDDRSNEYHLYQTRDAQDTAYEAPYTTWFHFNVKGAKPGQLAHFVIMNMNKQNRLYKQDYRPLYKIVPNNVTDPSLPMYNNWQRLPSPVNTKPHPGENLMQLKFKFKFDVHFLKQFESPRPTGRGSSTNNNNNDNDNNDNDNKPSPPNTPSTPDDCNFTVFFAFCFPQSYSESQNRLHKLDLSTSLLASKDIYYHREALTLSLDKRRIDMLTLSNFDGIMEGRDAPFHFTPSTVPEAENHPNLRANKFDLQTKKICFVSSRVHPGETPAQFVFDGILNFLLSDDVRAKQLRKQYVFKLVPMLNPDGVARGHYRCDSRGVNLNRFYDEPCPSAHPSIYGVKHFLSSNASNLRLYLDLHAHASKRGCFIYGNYLENEEEQLANQLYVKMISMNSPWFEYKGSDFSEKGMSGKDKRDNGLTKAGSGRVGIYMATGISHCYTLECNYNEGLNTGVLGNCSEVRFPESMTSGFAQNTFGESPVCGYGEGVRGLGRYLGNPSRMTTPKYNREMFCNVGEGCLVALLDMSGSNPICRLGGKVPSTNPGRLASDSRITSAQTWSEAVQDIRSEITRKRGEWGEDEGWDVGGGEEGFDKRWMAEGGGAPRWIWKNKEDVVKWEQKEQVGGGGKGKKGGRGEGGGGVSWDIPGMGMKRRTSRLRRRLPAKREGGMGSGGEGTKAQNGMLGRAMGGGEREKNTTSGVGVKETGPGAGIENRGSSGYVANYKMAPSPSTSRGGSQVTTLPPAQHKGGGMMGGGPNSPSSKARHIKPGLLRSNSLIPVRPECEIIGARRMKVASNPFKQQSTAIPRSTFGGGAGWMGARAGGGALGETGGTGRRRGSGGGVVGPRVGFGGDSLW</sequence>
<evidence type="ECO:0000256" key="19">
    <source>
        <dbReference type="ARBA" id="ARBA00032928"/>
    </source>
</evidence>
<comment type="catalytic activity">
    <reaction evidence="20">
        <text>gamma-L-glutamyl-L-glutamyl-[protein] + H2O = L-glutamyl-[protein] + L-glutamate</text>
        <dbReference type="Rhea" id="RHEA:60152"/>
        <dbReference type="Rhea" id="RHEA-COMP:10208"/>
        <dbReference type="Rhea" id="RHEA-COMP:15517"/>
        <dbReference type="ChEBI" id="CHEBI:15377"/>
        <dbReference type="ChEBI" id="CHEBI:29973"/>
        <dbReference type="ChEBI" id="CHEBI:29985"/>
        <dbReference type="ChEBI" id="CHEBI:143622"/>
    </reaction>
    <physiologicalReaction direction="left-to-right" evidence="20">
        <dbReference type="Rhea" id="RHEA:60153"/>
    </physiologicalReaction>
</comment>
<evidence type="ECO:0000313" key="25">
    <source>
        <dbReference type="Proteomes" id="UP001165065"/>
    </source>
</evidence>
<dbReference type="AlphaFoldDB" id="A0A9W7GD49"/>
<feature type="compositionally biased region" description="Basic residues" evidence="22">
    <location>
        <begin position="710"/>
        <end position="722"/>
    </location>
</feature>
<keyword evidence="25" id="KW-1185">Reference proteome</keyword>
<keyword evidence="11" id="KW-0482">Metalloprotease</keyword>
<dbReference type="PROSITE" id="PS52035">
    <property type="entry name" value="PEPTIDASE_M14"/>
    <property type="match status" value="1"/>
</dbReference>
<feature type="region of interest" description="Disordered" evidence="22">
    <location>
        <begin position="787"/>
        <end position="823"/>
    </location>
</feature>
<dbReference type="Pfam" id="PF18027">
    <property type="entry name" value="Pepdidase_M14_N"/>
    <property type="match status" value="1"/>
</dbReference>
<evidence type="ECO:0000256" key="16">
    <source>
        <dbReference type="ARBA" id="ARBA00024627"/>
    </source>
</evidence>
<evidence type="ECO:0000313" key="24">
    <source>
        <dbReference type="EMBL" id="GMI41724.1"/>
    </source>
</evidence>
<dbReference type="OrthoDB" id="10253041at2759"/>
<evidence type="ECO:0000256" key="18">
    <source>
        <dbReference type="ARBA" id="ARBA00032753"/>
    </source>
</evidence>
<evidence type="ECO:0000259" key="23">
    <source>
        <dbReference type="PROSITE" id="PS52035"/>
    </source>
</evidence>
<keyword evidence="13" id="KW-0539">Nucleus</keyword>
<evidence type="ECO:0000256" key="21">
    <source>
        <dbReference type="PROSITE-ProRule" id="PRU01379"/>
    </source>
</evidence>
<name>A0A9W7GD49_9STRA</name>
<dbReference type="SUPFAM" id="SSF53187">
    <property type="entry name" value="Zn-dependent exopeptidases"/>
    <property type="match status" value="1"/>
</dbReference>
<evidence type="ECO:0000256" key="12">
    <source>
        <dbReference type="ARBA" id="ARBA00023212"/>
    </source>
</evidence>
<dbReference type="EMBL" id="BRYA01000156">
    <property type="protein sequence ID" value="GMI41724.1"/>
    <property type="molecule type" value="Genomic_DNA"/>
</dbReference>
<evidence type="ECO:0000256" key="4">
    <source>
        <dbReference type="ARBA" id="ARBA00004214"/>
    </source>
</evidence>
<evidence type="ECO:0000256" key="22">
    <source>
        <dbReference type="SAM" id="MobiDB-lite"/>
    </source>
</evidence>
<proteinExistence type="inferred from homology"/>
<evidence type="ECO:0000256" key="11">
    <source>
        <dbReference type="ARBA" id="ARBA00023049"/>
    </source>
</evidence>
<comment type="catalytic activity">
    <reaction evidence="16">
        <text>C-terminal L-alpha-aminoacyl-L-glutamyl-[tubulin] + H2O = C-terminal L-alpha-aminoacyl-[tubulin] + L-glutamate</text>
        <dbReference type="Rhea" id="RHEA:63796"/>
        <dbReference type="Rhea" id="RHEA-COMP:16436"/>
        <dbReference type="Rhea" id="RHEA-COMP:16437"/>
        <dbReference type="ChEBI" id="CHEBI:15377"/>
        <dbReference type="ChEBI" id="CHEBI:29985"/>
        <dbReference type="ChEBI" id="CHEBI:90782"/>
        <dbReference type="ChEBI" id="CHEBI:149556"/>
        <dbReference type="EC" id="3.4.17.24"/>
    </reaction>
    <physiologicalReaction direction="left-to-right" evidence="16">
        <dbReference type="Rhea" id="RHEA:63797"/>
    </physiologicalReaction>
</comment>
<keyword evidence="9" id="KW-0378">Hydrolase</keyword>
<feature type="region of interest" description="Disordered" evidence="22">
    <location>
        <begin position="679"/>
        <end position="775"/>
    </location>
</feature>
<dbReference type="EC" id="3.4.17.24" evidence="17"/>
<comment type="catalytic activity">
    <reaction evidence="15">
        <text>C-terminal L-alpha-aminoacyl-L-glutamyl-L-glutamyl-[tubulin] + H2O = C-terminal L-alpha-aminoacyl-L-glutamyl-[tubulin] + L-glutamate</text>
        <dbReference type="Rhea" id="RHEA:63792"/>
        <dbReference type="Rhea" id="RHEA-COMP:16435"/>
        <dbReference type="Rhea" id="RHEA-COMP:16436"/>
        <dbReference type="ChEBI" id="CHEBI:15377"/>
        <dbReference type="ChEBI" id="CHEBI:29985"/>
        <dbReference type="ChEBI" id="CHEBI:149555"/>
        <dbReference type="ChEBI" id="CHEBI:149556"/>
        <dbReference type="EC" id="3.4.17.24"/>
    </reaction>
    <physiologicalReaction direction="left-to-right" evidence="15">
        <dbReference type="Rhea" id="RHEA:63793"/>
    </physiologicalReaction>
</comment>
<dbReference type="GO" id="GO:0006508">
    <property type="term" value="P:proteolysis"/>
    <property type="evidence" value="ECO:0007669"/>
    <property type="project" value="UniProtKB-KW"/>
</dbReference>
<comment type="caution">
    <text evidence="24">The sequence shown here is derived from an EMBL/GenBank/DDBJ whole genome shotgun (WGS) entry which is preliminary data.</text>
</comment>
<dbReference type="GO" id="GO:0005819">
    <property type="term" value="C:spindle"/>
    <property type="evidence" value="ECO:0007669"/>
    <property type="project" value="UniProtKB-SubCell"/>
</dbReference>
<dbReference type="InterPro" id="IPR000834">
    <property type="entry name" value="Peptidase_M14"/>
</dbReference>
<evidence type="ECO:0000256" key="2">
    <source>
        <dbReference type="ARBA" id="ARBA00004123"/>
    </source>
</evidence>
<feature type="compositionally biased region" description="Low complexity" evidence="22">
    <location>
        <begin position="12"/>
        <end position="22"/>
    </location>
</feature>
<dbReference type="GO" id="GO:0008270">
    <property type="term" value="F:zinc ion binding"/>
    <property type="evidence" value="ECO:0007669"/>
    <property type="project" value="InterPro"/>
</dbReference>
<evidence type="ECO:0000256" key="3">
    <source>
        <dbReference type="ARBA" id="ARBA00004186"/>
    </source>
</evidence>
<dbReference type="PANTHER" id="PTHR12756:SF12">
    <property type="entry name" value="CYTOSOLIC CARBOXYPEPTIDASE-LIKE PROTEIN 5"/>
    <property type="match status" value="1"/>
</dbReference>
<dbReference type="Gene3D" id="2.60.40.3120">
    <property type="match status" value="1"/>
</dbReference>
<gene>
    <name evidence="24" type="ORF">TrCOL_g4545</name>
</gene>
<dbReference type="InterPro" id="IPR040626">
    <property type="entry name" value="Pepdidase_M14_N"/>
</dbReference>
<dbReference type="Proteomes" id="UP001165065">
    <property type="component" value="Unassembled WGS sequence"/>
</dbReference>
<evidence type="ECO:0000256" key="14">
    <source>
        <dbReference type="ARBA" id="ARBA00024141"/>
    </source>
</evidence>
<dbReference type="PANTHER" id="PTHR12756">
    <property type="entry name" value="CYTOSOLIC CARBOXYPEPTIDASE"/>
    <property type="match status" value="1"/>
</dbReference>
<keyword evidence="8" id="KW-0479">Metal-binding</keyword>
<feature type="compositionally biased region" description="Low complexity" evidence="22">
    <location>
        <begin position="190"/>
        <end position="199"/>
    </location>
</feature>
<evidence type="ECO:0000256" key="5">
    <source>
        <dbReference type="ARBA" id="ARBA00005988"/>
    </source>
</evidence>
<feature type="region of interest" description="Disordered" evidence="22">
    <location>
        <begin position="1"/>
        <end position="36"/>
    </location>
</feature>
<evidence type="ECO:0000256" key="13">
    <source>
        <dbReference type="ARBA" id="ARBA00023242"/>
    </source>
</evidence>
<feature type="compositionally biased region" description="Gly residues" evidence="22">
    <location>
        <begin position="807"/>
        <end position="816"/>
    </location>
</feature>
<feature type="region of interest" description="Disordered" evidence="22">
    <location>
        <begin position="887"/>
        <end position="915"/>
    </location>
</feature>
<dbReference type="InterPro" id="IPR050821">
    <property type="entry name" value="Cytosolic_carboxypeptidase"/>
</dbReference>
<evidence type="ECO:0000256" key="7">
    <source>
        <dbReference type="ARBA" id="ARBA00022670"/>
    </source>
</evidence>
<evidence type="ECO:0000256" key="20">
    <source>
        <dbReference type="ARBA" id="ARBA00047714"/>
    </source>
</evidence>
<feature type="domain" description="Peptidase M14" evidence="23">
    <location>
        <begin position="230"/>
        <end position="528"/>
    </location>
</feature>
<feature type="compositionally biased region" description="Polar residues" evidence="22">
    <location>
        <begin position="788"/>
        <end position="802"/>
    </location>
</feature>
<feature type="region of interest" description="Disordered" evidence="22">
    <location>
        <begin position="182"/>
        <end position="216"/>
    </location>
</feature>
<dbReference type="GO" id="GO:0005634">
    <property type="term" value="C:nucleus"/>
    <property type="evidence" value="ECO:0007669"/>
    <property type="project" value="UniProtKB-SubCell"/>
</dbReference>
<keyword evidence="7" id="KW-0645">Protease</keyword>
<keyword evidence="6" id="KW-0963">Cytoplasm</keyword>
<keyword evidence="12" id="KW-0206">Cytoskeleton</keyword>
<reference evidence="25" key="1">
    <citation type="journal article" date="2023" name="Commun. Biol.">
        <title>Genome analysis of Parmales, the sister group of diatoms, reveals the evolutionary specialization of diatoms from phago-mixotrophs to photoautotrophs.</title>
        <authorList>
            <person name="Ban H."/>
            <person name="Sato S."/>
            <person name="Yoshikawa S."/>
            <person name="Yamada K."/>
            <person name="Nakamura Y."/>
            <person name="Ichinomiya M."/>
            <person name="Sato N."/>
            <person name="Blanc-Mathieu R."/>
            <person name="Endo H."/>
            <person name="Kuwata A."/>
            <person name="Ogata H."/>
        </authorList>
    </citation>
    <scope>NUCLEOTIDE SEQUENCE [LARGE SCALE GENOMIC DNA]</scope>
</reference>
<keyword evidence="10" id="KW-0862">Zinc</keyword>
<evidence type="ECO:0000256" key="6">
    <source>
        <dbReference type="ARBA" id="ARBA00022490"/>
    </source>
</evidence>
<comment type="cofactor">
    <cofactor evidence="1">
        <name>Zn(2+)</name>
        <dbReference type="ChEBI" id="CHEBI:29105"/>
    </cofactor>
</comment>
<dbReference type="InterPro" id="IPR034286">
    <property type="entry name" value="M14_AGBL5-like"/>
</dbReference>
<protein>
    <recommendedName>
        <fullName evidence="14">Cytosolic carboxypeptidase-like protein 5</fullName>
        <ecNumber evidence="17">3.4.17.24</ecNumber>
    </recommendedName>
    <alternativeName>
        <fullName evidence="19">ATP/GTP-binding protein-like 5</fullName>
    </alternativeName>
    <alternativeName>
        <fullName evidence="18">Protein deglutamylase CCP5</fullName>
    </alternativeName>
</protein>
<organism evidence="24 25">
    <name type="scientific">Triparma columacea</name>
    <dbReference type="NCBI Taxonomy" id="722753"/>
    <lineage>
        <taxon>Eukaryota</taxon>
        <taxon>Sar</taxon>
        <taxon>Stramenopiles</taxon>
        <taxon>Ochrophyta</taxon>
        <taxon>Bolidophyceae</taxon>
        <taxon>Parmales</taxon>
        <taxon>Triparmaceae</taxon>
        <taxon>Triparma</taxon>
    </lineage>
</organism>
<comment type="similarity">
    <text evidence="5 21">Belongs to the peptidase M14 family.</text>
</comment>
<evidence type="ECO:0000256" key="17">
    <source>
        <dbReference type="ARBA" id="ARBA00026108"/>
    </source>
</evidence>
<dbReference type="GO" id="GO:0004181">
    <property type="term" value="F:metallocarboxypeptidase activity"/>
    <property type="evidence" value="ECO:0007669"/>
    <property type="project" value="InterPro"/>
</dbReference>
<accession>A0A9W7GD49</accession>
<evidence type="ECO:0000256" key="8">
    <source>
        <dbReference type="ARBA" id="ARBA00022723"/>
    </source>
</evidence>
<evidence type="ECO:0000256" key="9">
    <source>
        <dbReference type="ARBA" id="ARBA00022801"/>
    </source>
</evidence>
<feature type="active site" description="Proton donor/acceptor" evidence="21">
    <location>
        <position position="504"/>
    </location>
</feature>